<gene>
    <name evidence="3" type="ORF">LSALG_LOCUS19123</name>
</gene>
<feature type="signal peptide" evidence="2">
    <location>
        <begin position="1"/>
        <end position="16"/>
    </location>
</feature>
<accession>A0AA35YSN7</accession>
<evidence type="ECO:0000313" key="3">
    <source>
        <dbReference type="EMBL" id="CAI9279318.1"/>
    </source>
</evidence>
<dbReference type="AlphaFoldDB" id="A0AA35YSN7"/>
<feature type="chain" id="PRO_5041397960" evidence="2">
    <location>
        <begin position="17"/>
        <end position="234"/>
    </location>
</feature>
<dbReference type="Proteomes" id="UP001177003">
    <property type="component" value="Chromosome 4"/>
</dbReference>
<reference evidence="3" key="1">
    <citation type="submission" date="2023-04" db="EMBL/GenBank/DDBJ databases">
        <authorList>
            <person name="Vijverberg K."/>
            <person name="Xiong W."/>
            <person name="Schranz E."/>
        </authorList>
    </citation>
    <scope>NUCLEOTIDE SEQUENCE</scope>
</reference>
<organism evidence="3 4">
    <name type="scientific">Lactuca saligna</name>
    <name type="common">Willowleaf lettuce</name>
    <dbReference type="NCBI Taxonomy" id="75948"/>
    <lineage>
        <taxon>Eukaryota</taxon>
        <taxon>Viridiplantae</taxon>
        <taxon>Streptophyta</taxon>
        <taxon>Embryophyta</taxon>
        <taxon>Tracheophyta</taxon>
        <taxon>Spermatophyta</taxon>
        <taxon>Magnoliopsida</taxon>
        <taxon>eudicotyledons</taxon>
        <taxon>Gunneridae</taxon>
        <taxon>Pentapetalae</taxon>
        <taxon>asterids</taxon>
        <taxon>campanulids</taxon>
        <taxon>Asterales</taxon>
        <taxon>Asteraceae</taxon>
        <taxon>Cichorioideae</taxon>
        <taxon>Cichorieae</taxon>
        <taxon>Lactucinae</taxon>
        <taxon>Lactuca</taxon>
    </lineage>
</organism>
<proteinExistence type="predicted"/>
<keyword evidence="2" id="KW-0732">Signal</keyword>
<dbReference type="EMBL" id="OX465080">
    <property type="protein sequence ID" value="CAI9279318.1"/>
    <property type="molecule type" value="Genomic_DNA"/>
</dbReference>
<evidence type="ECO:0000313" key="4">
    <source>
        <dbReference type="Proteomes" id="UP001177003"/>
    </source>
</evidence>
<feature type="compositionally biased region" description="Pro residues" evidence="1">
    <location>
        <begin position="67"/>
        <end position="83"/>
    </location>
</feature>
<evidence type="ECO:0000256" key="1">
    <source>
        <dbReference type="SAM" id="MobiDB-lite"/>
    </source>
</evidence>
<name>A0AA35YSN7_LACSI</name>
<protein>
    <submittedName>
        <fullName evidence="3">Uncharacterized protein</fullName>
    </submittedName>
</protein>
<feature type="region of interest" description="Disordered" evidence="1">
    <location>
        <begin position="128"/>
        <end position="148"/>
    </location>
</feature>
<keyword evidence="4" id="KW-1185">Reference proteome</keyword>
<sequence>MLSKLTMLVTLTDALGQLLSKIEVDMAGIKRILSMVVDIEDNDDCPSSSHHGDQPPPPPFVHTGNNPPTPFQPPPSNPQPPIPLHPSTLLECLLYDLLHMLMMPKVFQRWRFLKALIVMLSRMMISSSQGKGRRTPPQRGVHNIDDEGSCAPPSKKRMFIVRIQSLVRDWRLPHKEVRKILTEHNAPNQKENVELHSSKLVLKFFSVEEGINEQCSNLQHFINIVAKQKGFISK</sequence>
<evidence type="ECO:0000256" key="2">
    <source>
        <dbReference type="SAM" id="SignalP"/>
    </source>
</evidence>
<feature type="region of interest" description="Disordered" evidence="1">
    <location>
        <begin position="43"/>
        <end position="83"/>
    </location>
</feature>